<protein>
    <recommendedName>
        <fullName evidence="8">Prolipoprotein diacylglyceryl transferase</fullName>
    </recommendedName>
</protein>
<evidence type="ECO:0000256" key="3">
    <source>
        <dbReference type="ARBA" id="ARBA00022692"/>
    </source>
</evidence>
<proteinExistence type="inferred from homology"/>
<feature type="non-terminal residue" evidence="7">
    <location>
        <position position="275"/>
    </location>
</feature>
<dbReference type="GO" id="GO:0005886">
    <property type="term" value="C:plasma membrane"/>
    <property type="evidence" value="ECO:0007669"/>
    <property type="project" value="InterPro"/>
</dbReference>
<dbReference type="InterPro" id="IPR001640">
    <property type="entry name" value="Lgt"/>
</dbReference>
<dbReference type="GO" id="GO:0008961">
    <property type="term" value="F:phosphatidylglycerol-prolipoprotein diacylglyceryl transferase activity"/>
    <property type="evidence" value="ECO:0007669"/>
    <property type="project" value="InterPro"/>
</dbReference>
<feature type="transmembrane region" description="Helical" evidence="6">
    <location>
        <begin position="91"/>
        <end position="111"/>
    </location>
</feature>
<feature type="transmembrane region" description="Helical" evidence="6">
    <location>
        <begin position="241"/>
        <end position="257"/>
    </location>
</feature>
<dbReference type="AlphaFoldDB" id="X1P5K6"/>
<dbReference type="Pfam" id="PF01790">
    <property type="entry name" value="LGT"/>
    <property type="match status" value="1"/>
</dbReference>
<keyword evidence="2" id="KW-0808">Transferase</keyword>
<evidence type="ECO:0000313" key="7">
    <source>
        <dbReference type="EMBL" id="GAI26204.1"/>
    </source>
</evidence>
<evidence type="ECO:0008006" key="8">
    <source>
        <dbReference type="Google" id="ProtNLM"/>
    </source>
</evidence>
<keyword evidence="3 6" id="KW-0812">Transmembrane</keyword>
<feature type="transmembrane region" description="Helical" evidence="6">
    <location>
        <begin position="205"/>
        <end position="221"/>
    </location>
</feature>
<sequence length="275" mass="31577">EMEGFVWDIDPTILVLGPLEIRYYGLLFACVVVIGYYLWQWQMRKAGYGEAVIIIFPYYIAILGIVGARLGHCFFYEPAYYLSNPTSIIKIWRGGLSSHGAAVGILTAIFLYSHIKKLPWYIVLDSNVFVFALIATLVRLGNFMNSEIMGRITDLPWCVHFMRYLDKGRYCRHPSQLYEASFGLAILVGLILLDRKLGKKRPPALLSGVFLVSYFFCRFLVEFVKEYQILPSGSPLTMGQYLSIPFFLMGVYLLVYARKHRHDRLPLLSEQKVPT</sequence>
<name>X1P5K6_9ZZZZ</name>
<feature type="transmembrane region" description="Helical" evidence="6">
    <location>
        <begin position="51"/>
        <end position="71"/>
    </location>
</feature>
<dbReference type="PANTHER" id="PTHR30589:SF0">
    <property type="entry name" value="PHOSPHATIDYLGLYCEROL--PROLIPOPROTEIN DIACYLGLYCERYL TRANSFERASE"/>
    <property type="match status" value="1"/>
</dbReference>
<dbReference type="NCBIfam" id="TIGR00544">
    <property type="entry name" value="lgt"/>
    <property type="match status" value="1"/>
</dbReference>
<comment type="caution">
    <text evidence="7">The sequence shown here is derived from an EMBL/GenBank/DDBJ whole genome shotgun (WGS) entry which is preliminary data.</text>
</comment>
<accession>X1P5K6</accession>
<dbReference type="PANTHER" id="PTHR30589">
    <property type="entry name" value="PROLIPOPROTEIN DIACYLGLYCERYL TRANSFERASE"/>
    <property type="match status" value="1"/>
</dbReference>
<dbReference type="EMBL" id="BARV01020338">
    <property type="protein sequence ID" value="GAI26204.1"/>
    <property type="molecule type" value="Genomic_DNA"/>
</dbReference>
<keyword evidence="4 6" id="KW-1133">Transmembrane helix</keyword>
<keyword evidence="1" id="KW-1003">Cell membrane</keyword>
<evidence type="ECO:0000256" key="1">
    <source>
        <dbReference type="ARBA" id="ARBA00022475"/>
    </source>
</evidence>
<feature type="transmembrane region" description="Helical" evidence="6">
    <location>
        <begin position="21"/>
        <end position="39"/>
    </location>
</feature>
<organism evidence="7">
    <name type="scientific">marine sediment metagenome</name>
    <dbReference type="NCBI Taxonomy" id="412755"/>
    <lineage>
        <taxon>unclassified sequences</taxon>
        <taxon>metagenomes</taxon>
        <taxon>ecological metagenomes</taxon>
    </lineage>
</organism>
<dbReference type="HAMAP" id="MF_01147">
    <property type="entry name" value="Lgt"/>
    <property type="match status" value="1"/>
</dbReference>
<gene>
    <name evidence="7" type="ORF">S06H3_33965</name>
</gene>
<evidence type="ECO:0000256" key="6">
    <source>
        <dbReference type="SAM" id="Phobius"/>
    </source>
</evidence>
<evidence type="ECO:0000256" key="4">
    <source>
        <dbReference type="ARBA" id="ARBA00022989"/>
    </source>
</evidence>
<feature type="non-terminal residue" evidence="7">
    <location>
        <position position="1"/>
    </location>
</feature>
<evidence type="ECO:0000256" key="5">
    <source>
        <dbReference type="ARBA" id="ARBA00023136"/>
    </source>
</evidence>
<feature type="transmembrane region" description="Helical" evidence="6">
    <location>
        <begin position="175"/>
        <end position="193"/>
    </location>
</feature>
<reference evidence="7" key="1">
    <citation type="journal article" date="2014" name="Front. Microbiol.">
        <title>High frequency of phylogenetically diverse reductive dehalogenase-homologous genes in deep subseafloor sedimentary metagenomes.</title>
        <authorList>
            <person name="Kawai M."/>
            <person name="Futagami T."/>
            <person name="Toyoda A."/>
            <person name="Takaki Y."/>
            <person name="Nishi S."/>
            <person name="Hori S."/>
            <person name="Arai W."/>
            <person name="Tsubouchi T."/>
            <person name="Morono Y."/>
            <person name="Uchiyama I."/>
            <person name="Ito T."/>
            <person name="Fujiyama A."/>
            <person name="Inagaki F."/>
            <person name="Takami H."/>
        </authorList>
    </citation>
    <scope>NUCLEOTIDE SEQUENCE</scope>
    <source>
        <strain evidence="7">Expedition CK06-06</strain>
    </source>
</reference>
<evidence type="ECO:0000256" key="2">
    <source>
        <dbReference type="ARBA" id="ARBA00022679"/>
    </source>
</evidence>
<dbReference type="GO" id="GO:0042158">
    <property type="term" value="P:lipoprotein biosynthetic process"/>
    <property type="evidence" value="ECO:0007669"/>
    <property type="project" value="InterPro"/>
</dbReference>
<keyword evidence="5 6" id="KW-0472">Membrane</keyword>
<feature type="transmembrane region" description="Helical" evidence="6">
    <location>
        <begin position="118"/>
        <end position="140"/>
    </location>
</feature>